<dbReference type="InterPro" id="IPR016181">
    <property type="entry name" value="Acyl_CoA_acyltransferase"/>
</dbReference>
<keyword evidence="4" id="KW-0012">Acyltransferase</keyword>
<dbReference type="PANTHER" id="PTHR43420:SF44">
    <property type="entry name" value="ACETYLTRANSFERASE YPEA"/>
    <property type="match status" value="1"/>
</dbReference>
<dbReference type="InterPro" id="IPR000182">
    <property type="entry name" value="GNAT_dom"/>
</dbReference>
<accession>A0A9D2HEJ1</accession>
<reference evidence="7" key="2">
    <citation type="submission" date="2021-04" db="EMBL/GenBank/DDBJ databases">
        <authorList>
            <person name="Gilroy R."/>
        </authorList>
    </citation>
    <scope>NUCLEOTIDE SEQUENCE</scope>
    <source>
        <strain evidence="7">CHK186-16707</strain>
    </source>
</reference>
<organism evidence="7 8">
    <name type="scientific">Candidatus Mailhella merdigallinarum</name>
    <dbReference type="NCBI Taxonomy" id="2838658"/>
    <lineage>
        <taxon>Bacteria</taxon>
        <taxon>Pseudomonadati</taxon>
        <taxon>Thermodesulfobacteriota</taxon>
        <taxon>Desulfovibrionia</taxon>
        <taxon>Desulfovibrionales</taxon>
        <taxon>Desulfovibrionaceae</taxon>
        <taxon>Mailhella</taxon>
    </lineage>
</organism>
<dbReference type="CDD" id="cd04301">
    <property type="entry name" value="NAT_SF"/>
    <property type="match status" value="1"/>
</dbReference>
<keyword evidence="2" id="KW-0963">Cytoplasm</keyword>
<dbReference type="InterPro" id="IPR006464">
    <property type="entry name" value="AcTrfase_RimI/Ard1"/>
</dbReference>
<keyword evidence="7" id="KW-0689">Ribosomal protein</keyword>
<evidence type="ECO:0000256" key="4">
    <source>
        <dbReference type="ARBA" id="ARBA00023315"/>
    </source>
</evidence>
<reference evidence="7" key="1">
    <citation type="journal article" date="2021" name="PeerJ">
        <title>Extensive microbial diversity within the chicken gut microbiome revealed by metagenomics and culture.</title>
        <authorList>
            <person name="Gilroy R."/>
            <person name="Ravi A."/>
            <person name="Getino M."/>
            <person name="Pursley I."/>
            <person name="Horton D.L."/>
            <person name="Alikhan N.F."/>
            <person name="Baker D."/>
            <person name="Gharbi K."/>
            <person name="Hall N."/>
            <person name="Watson M."/>
            <person name="Adriaenssens E.M."/>
            <person name="Foster-Nyarko E."/>
            <person name="Jarju S."/>
            <person name="Secka A."/>
            <person name="Antonio M."/>
            <person name="Oren A."/>
            <person name="Chaudhuri R.R."/>
            <person name="La Ragione R."/>
            <person name="Hildebrand F."/>
            <person name="Pallen M.J."/>
        </authorList>
    </citation>
    <scope>NUCLEOTIDE SEQUENCE</scope>
    <source>
        <strain evidence="7">CHK186-16707</strain>
    </source>
</reference>
<evidence type="ECO:0000256" key="2">
    <source>
        <dbReference type="ARBA" id="ARBA00022490"/>
    </source>
</evidence>
<sequence length="181" mass="19757">MEDGAFMRLGPDDMAAVAELEACCFTSPWSEEQLRAALALPHFILYGLKGQERLRAYISLSLVPGEIEVLNIATRPEERRRGLARFLLRRALETTAPTVMRGEGARAFLEVRVGNTPALGLYRSLGFARVGTRKAYYRDTGEDALILSLDLPGTFFGGKSVTSSPERADARQGADAGPPEP</sequence>
<comment type="similarity">
    <text evidence="1">Belongs to the acetyltransferase family. RimI subfamily.</text>
</comment>
<comment type="caution">
    <text evidence="7">The sequence shown here is derived from an EMBL/GenBank/DDBJ whole genome shotgun (WGS) entry which is preliminary data.</text>
</comment>
<evidence type="ECO:0000313" key="8">
    <source>
        <dbReference type="Proteomes" id="UP000824225"/>
    </source>
</evidence>
<gene>
    <name evidence="7" type="primary">rimI</name>
    <name evidence="7" type="ORF">H9962_07160</name>
</gene>
<dbReference type="SUPFAM" id="SSF55729">
    <property type="entry name" value="Acyl-CoA N-acyltransferases (Nat)"/>
    <property type="match status" value="1"/>
</dbReference>
<keyword evidence="3" id="KW-0808">Transferase</keyword>
<dbReference type="GO" id="GO:0005840">
    <property type="term" value="C:ribosome"/>
    <property type="evidence" value="ECO:0007669"/>
    <property type="project" value="UniProtKB-KW"/>
</dbReference>
<evidence type="ECO:0000256" key="3">
    <source>
        <dbReference type="ARBA" id="ARBA00022679"/>
    </source>
</evidence>
<dbReference type="InterPro" id="IPR050680">
    <property type="entry name" value="YpeA/RimI_acetyltransf"/>
</dbReference>
<feature type="domain" description="N-acetyltransferase" evidence="6">
    <location>
        <begin position="4"/>
        <end position="152"/>
    </location>
</feature>
<proteinExistence type="inferred from homology"/>
<dbReference type="AlphaFoldDB" id="A0A9D2HEJ1"/>
<dbReference type="PANTHER" id="PTHR43420">
    <property type="entry name" value="ACETYLTRANSFERASE"/>
    <property type="match status" value="1"/>
</dbReference>
<dbReference type="GO" id="GO:0008080">
    <property type="term" value="F:N-acetyltransferase activity"/>
    <property type="evidence" value="ECO:0007669"/>
    <property type="project" value="InterPro"/>
</dbReference>
<protein>
    <submittedName>
        <fullName evidence="7">Ribosomal protein S18-alanine N-acetyltransferase</fullName>
    </submittedName>
</protein>
<feature type="region of interest" description="Disordered" evidence="5">
    <location>
        <begin position="158"/>
        <end position="181"/>
    </location>
</feature>
<dbReference type="Pfam" id="PF00583">
    <property type="entry name" value="Acetyltransf_1"/>
    <property type="match status" value="1"/>
</dbReference>
<evidence type="ECO:0000313" key="7">
    <source>
        <dbReference type="EMBL" id="HJA08952.1"/>
    </source>
</evidence>
<evidence type="ECO:0000256" key="5">
    <source>
        <dbReference type="SAM" id="MobiDB-lite"/>
    </source>
</evidence>
<evidence type="ECO:0000259" key="6">
    <source>
        <dbReference type="PROSITE" id="PS51186"/>
    </source>
</evidence>
<keyword evidence="7" id="KW-0687">Ribonucleoprotein</keyword>
<dbReference type="EMBL" id="DXAN01000023">
    <property type="protein sequence ID" value="HJA08952.1"/>
    <property type="molecule type" value="Genomic_DNA"/>
</dbReference>
<dbReference type="Gene3D" id="3.40.630.30">
    <property type="match status" value="1"/>
</dbReference>
<dbReference type="PROSITE" id="PS51186">
    <property type="entry name" value="GNAT"/>
    <property type="match status" value="1"/>
</dbReference>
<name>A0A9D2HEJ1_9BACT</name>
<dbReference type="Proteomes" id="UP000824225">
    <property type="component" value="Unassembled WGS sequence"/>
</dbReference>
<evidence type="ECO:0000256" key="1">
    <source>
        <dbReference type="ARBA" id="ARBA00005395"/>
    </source>
</evidence>
<dbReference type="NCBIfam" id="TIGR01575">
    <property type="entry name" value="rimI"/>
    <property type="match status" value="1"/>
</dbReference>